<name>A0A6C0BJT9_9ZZZZ</name>
<evidence type="ECO:0000313" key="2">
    <source>
        <dbReference type="EMBL" id="QHS91678.1"/>
    </source>
</evidence>
<organism evidence="2">
    <name type="scientific">viral metagenome</name>
    <dbReference type="NCBI Taxonomy" id="1070528"/>
    <lineage>
        <taxon>unclassified sequences</taxon>
        <taxon>metagenomes</taxon>
        <taxon>organismal metagenomes</taxon>
    </lineage>
</organism>
<feature type="transmembrane region" description="Helical" evidence="1">
    <location>
        <begin position="46"/>
        <end position="75"/>
    </location>
</feature>
<keyword evidence="1" id="KW-0472">Membrane</keyword>
<keyword evidence="1" id="KW-1133">Transmembrane helix</keyword>
<reference evidence="2" key="1">
    <citation type="journal article" date="2020" name="Nature">
        <title>Giant virus diversity and host interactions through global metagenomics.</title>
        <authorList>
            <person name="Schulz F."/>
            <person name="Roux S."/>
            <person name="Paez-Espino D."/>
            <person name="Jungbluth S."/>
            <person name="Walsh D.A."/>
            <person name="Denef V.J."/>
            <person name="McMahon K.D."/>
            <person name="Konstantinidis K.T."/>
            <person name="Eloe-Fadrosh E.A."/>
            <person name="Kyrpides N.C."/>
            <person name="Woyke T."/>
        </authorList>
    </citation>
    <scope>NUCLEOTIDE SEQUENCE</scope>
    <source>
        <strain evidence="2">GVMAG-M-3300013006-15</strain>
    </source>
</reference>
<proteinExistence type="predicted"/>
<dbReference type="AlphaFoldDB" id="A0A6C0BJT9"/>
<feature type="transmembrane region" description="Helical" evidence="1">
    <location>
        <begin position="6"/>
        <end position="25"/>
    </location>
</feature>
<protein>
    <submittedName>
        <fullName evidence="2">Uncharacterized protein</fullName>
    </submittedName>
</protein>
<accession>A0A6C0BJT9</accession>
<sequence length="82" mass="9506">MIDTENILVGGTSLALLFVVLLFSLSFQTPYNKELRYLARQPFFRFLAYLLVLLGMEWNPVVGSLTFLIVIFWFYDIHLLSG</sequence>
<evidence type="ECO:0000256" key="1">
    <source>
        <dbReference type="SAM" id="Phobius"/>
    </source>
</evidence>
<keyword evidence="1" id="KW-0812">Transmembrane</keyword>
<dbReference type="EMBL" id="MN739162">
    <property type="protein sequence ID" value="QHS91678.1"/>
    <property type="molecule type" value="Genomic_DNA"/>
</dbReference>